<dbReference type="GO" id="GO:0016020">
    <property type="term" value="C:membrane"/>
    <property type="evidence" value="ECO:0007669"/>
    <property type="project" value="UniProtKB-SubCell"/>
</dbReference>
<name>A0AAV0GU05_9ROSI</name>
<gene>
    <name evidence="7" type="ORF">LITE_LOCUS1033</name>
</gene>
<evidence type="ECO:0008006" key="9">
    <source>
        <dbReference type="Google" id="ProtNLM"/>
    </source>
</evidence>
<dbReference type="InterPro" id="IPR003406">
    <property type="entry name" value="Glyco_trans_14"/>
</dbReference>
<protein>
    <recommendedName>
        <fullName evidence="9">Core-2/I-branching beta-1,6-N-acetylglucosaminyltransferase family protein</fullName>
    </recommendedName>
</protein>
<dbReference type="Proteomes" id="UP001154282">
    <property type="component" value="Unassembled WGS sequence"/>
</dbReference>
<organism evidence="7 8">
    <name type="scientific">Linum tenue</name>
    <dbReference type="NCBI Taxonomy" id="586396"/>
    <lineage>
        <taxon>Eukaryota</taxon>
        <taxon>Viridiplantae</taxon>
        <taxon>Streptophyta</taxon>
        <taxon>Embryophyta</taxon>
        <taxon>Tracheophyta</taxon>
        <taxon>Spermatophyta</taxon>
        <taxon>Magnoliopsida</taxon>
        <taxon>eudicotyledons</taxon>
        <taxon>Gunneridae</taxon>
        <taxon>Pentapetalae</taxon>
        <taxon>rosids</taxon>
        <taxon>fabids</taxon>
        <taxon>Malpighiales</taxon>
        <taxon>Linaceae</taxon>
        <taxon>Linum</taxon>
    </lineage>
</organism>
<keyword evidence="4 6" id="KW-0472">Membrane</keyword>
<evidence type="ECO:0000313" key="7">
    <source>
        <dbReference type="EMBL" id="CAI0376472.1"/>
    </source>
</evidence>
<dbReference type="AlphaFoldDB" id="A0AAV0GU05"/>
<dbReference type="PANTHER" id="PTHR31042:SF149">
    <property type="entry name" value="CORE-2_I-BRANCHING ENZYME"/>
    <property type="match status" value="1"/>
</dbReference>
<evidence type="ECO:0000256" key="2">
    <source>
        <dbReference type="ARBA" id="ARBA00022676"/>
    </source>
</evidence>
<comment type="caution">
    <text evidence="7">The sequence shown here is derived from an EMBL/GenBank/DDBJ whole genome shotgun (WGS) entry which is preliminary data.</text>
</comment>
<accession>A0AAV0GU05</accession>
<keyword evidence="8" id="KW-1185">Reference proteome</keyword>
<keyword evidence="6" id="KW-1133">Transmembrane helix</keyword>
<keyword evidence="3" id="KW-0808">Transferase</keyword>
<keyword evidence="5" id="KW-0325">Glycoprotein</keyword>
<feature type="transmembrane region" description="Helical" evidence="6">
    <location>
        <begin position="34"/>
        <end position="53"/>
    </location>
</feature>
<sequence length="400" mass="46755">MKTSRSWWTGTRDYLIMPPATSRQRAHGKRTPKWILLFVSLAAVFLISAYYLYQPRSTVSAAPCSVFAPGGCTTTYDGDRVVPAKVFTDEETSSHVVIREILSTPPPLSKSPKIAFMFLTPSSLPFEMLWERFFQGHEDKFTVYIHSSRDKPIHSSRYFVGREIRSEKVEWGKISMVDAERRLLANALLDPDNHQFVLLSDSCVPLRTFNYVYHYLMFTNVSYIDSYVDPGPHGNGRYSDRMMPEVRYSDFRKGAQWFSMKRQHAIIVMADSLYYRKFRLYCRPNMDGKNCYSDEHYLQTFFTMIDPDGIAKRSVTHVDWSEGKWHPRSYRASDITYELLKNLTTIDEAIHVTSEGKQKVTTWRPCFWNGVKRPCYLFARKFYPNTLDKLLYHFSNYTTN</sequence>
<evidence type="ECO:0000256" key="3">
    <source>
        <dbReference type="ARBA" id="ARBA00022679"/>
    </source>
</evidence>
<evidence type="ECO:0000256" key="4">
    <source>
        <dbReference type="ARBA" id="ARBA00023136"/>
    </source>
</evidence>
<evidence type="ECO:0000256" key="6">
    <source>
        <dbReference type="SAM" id="Phobius"/>
    </source>
</evidence>
<dbReference type="PANTHER" id="PTHR31042">
    <property type="entry name" value="CORE-2/I-BRANCHING BETA-1,6-N-ACETYLGLUCOSAMINYLTRANSFERASE FAMILY PROTEIN-RELATED"/>
    <property type="match status" value="1"/>
</dbReference>
<evidence type="ECO:0000256" key="5">
    <source>
        <dbReference type="ARBA" id="ARBA00023180"/>
    </source>
</evidence>
<dbReference type="EMBL" id="CAMGYJ010000002">
    <property type="protein sequence ID" value="CAI0376472.1"/>
    <property type="molecule type" value="Genomic_DNA"/>
</dbReference>
<keyword evidence="6" id="KW-0812">Transmembrane</keyword>
<dbReference type="InterPro" id="IPR044174">
    <property type="entry name" value="BC10-like"/>
</dbReference>
<reference evidence="7" key="1">
    <citation type="submission" date="2022-08" db="EMBL/GenBank/DDBJ databases">
        <authorList>
            <person name="Gutierrez-Valencia J."/>
        </authorList>
    </citation>
    <scope>NUCLEOTIDE SEQUENCE</scope>
</reference>
<keyword evidence="2" id="KW-0328">Glycosyltransferase</keyword>
<evidence type="ECO:0000256" key="1">
    <source>
        <dbReference type="ARBA" id="ARBA00004606"/>
    </source>
</evidence>
<dbReference type="Pfam" id="PF02485">
    <property type="entry name" value="Branch"/>
    <property type="match status" value="1"/>
</dbReference>
<comment type="subcellular location">
    <subcellularLocation>
        <location evidence="1">Membrane</location>
        <topology evidence="1">Single-pass type II membrane protein</topology>
    </subcellularLocation>
</comment>
<evidence type="ECO:0000313" key="8">
    <source>
        <dbReference type="Proteomes" id="UP001154282"/>
    </source>
</evidence>
<dbReference type="GO" id="GO:0016757">
    <property type="term" value="F:glycosyltransferase activity"/>
    <property type="evidence" value="ECO:0007669"/>
    <property type="project" value="UniProtKB-KW"/>
</dbReference>
<proteinExistence type="predicted"/>